<evidence type="ECO:0000313" key="3">
    <source>
        <dbReference type="Proteomes" id="UP000664914"/>
    </source>
</evidence>
<dbReference type="RefSeq" id="WP_016746223.1">
    <property type="nucleotide sequence ID" value="NZ_CP059319.1"/>
</dbReference>
<name>A0A975D1K4_9SPHN</name>
<dbReference type="Gene3D" id="3.10.450.50">
    <property type="match status" value="1"/>
</dbReference>
<dbReference type="Pfam" id="PF13577">
    <property type="entry name" value="SnoaL_4"/>
    <property type="match status" value="1"/>
</dbReference>
<dbReference type="InterPro" id="IPR037401">
    <property type="entry name" value="SnoaL-like"/>
</dbReference>
<feature type="domain" description="SnoaL-like" evidence="1">
    <location>
        <begin position="8"/>
        <end position="133"/>
    </location>
</feature>
<dbReference type="InterPro" id="IPR032710">
    <property type="entry name" value="NTF2-like_dom_sf"/>
</dbReference>
<reference evidence="2" key="1">
    <citation type="submission" date="2020-07" db="EMBL/GenBank/DDBJ databases">
        <authorList>
            <person name="Camacho E."/>
        </authorList>
    </citation>
    <scope>NUCLEOTIDE SEQUENCE</scope>
    <source>
        <strain evidence="2">MPO218</strain>
    </source>
</reference>
<dbReference type="Proteomes" id="UP000664914">
    <property type="component" value="Chromosome"/>
</dbReference>
<protein>
    <submittedName>
        <fullName evidence="2">Nuclear transport factor 2 family protein</fullName>
    </submittedName>
</protein>
<accession>A0A975D1K4</accession>
<proteinExistence type="predicted"/>
<dbReference type="SUPFAM" id="SSF54427">
    <property type="entry name" value="NTF2-like"/>
    <property type="match status" value="1"/>
</dbReference>
<evidence type="ECO:0000259" key="1">
    <source>
        <dbReference type="Pfam" id="PF13577"/>
    </source>
</evidence>
<evidence type="ECO:0000313" key="2">
    <source>
        <dbReference type="EMBL" id="QTH21262.1"/>
    </source>
</evidence>
<dbReference type="EMBL" id="CP059319">
    <property type="protein sequence ID" value="QTH21262.1"/>
    <property type="molecule type" value="Genomic_DNA"/>
</dbReference>
<sequence length="164" mass="18661">MSVSLDQESIDYIAITRLQAAYADMITRRAWDELPSIFCEGARIVVDRMDGTPLDLDGPAGLAAFVSKAIGHMDFFEFVILNTVIEIGDGEAHGRMYMCEIRHDAKAGQTMSYGLYRDHYRKQDGRWKFRDRRYRVMGRTQTTDYNIFPMAAADFAIGGQEATR</sequence>
<dbReference type="AlphaFoldDB" id="A0A975D1K4"/>
<organism evidence="2 3">
    <name type="scientific">Rhizorhabdus wittichii</name>
    <dbReference type="NCBI Taxonomy" id="160791"/>
    <lineage>
        <taxon>Bacteria</taxon>
        <taxon>Pseudomonadati</taxon>
        <taxon>Pseudomonadota</taxon>
        <taxon>Alphaproteobacteria</taxon>
        <taxon>Sphingomonadales</taxon>
        <taxon>Sphingomonadaceae</taxon>
        <taxon>Rhizorhabdus</taxon>
    </lineage>
</organism>
<reference evidence="2" key="2">
    <citation type="submission" date="2021-04" db="EMBL/GenBank/DDBJ databases">
        <title>Isolation and genomic analysis of the ibuprofen-degrading bacterium Sphingomonas strain MPO218.</title>
        <authorList>
            <person name="Aulestia M."/>
            <person name="Flores A."/>
            <person name="Mangas E.L."/>
            <person name="Perez-Pulido A.J."/>
            <person name="Santero E."/>
            <person name="Camacho E.M."/>
        </authorList>
    </citation>
    <scope>NUCLEOTIDE SEQUENCE</scope>
    <source>
        <strain evidence="2">MPO218</strain>
    </source>
</reference>
<gene>
    <name evidence="2" type="ORF">HRJ34_23575</name>
</gene>